<name>A0ACB9HK37_9ASTR</name>
<comment type="caution">
    <text evidence="1">The sequence shown here is derived from an EMBL/GenBank/DDBJ whole genome shotgun (WGS) entry which is preliminary data.</text>
</comment>
<gene>
    <name evidence="1" type="ORF">L1987_38759</name>
</gene>
<reference evidence="2" key="1">
    <citation type="journal article" date="2022" name="Mol. Ecol. Resour.">
        <title>The genomes of chicory, endive, great burdock and yacon provide insights into Asteraceae palaeo-polyploidization history and plant inulin production.</title>
        <authorList>
            <person name="Fan W."/>
            <person name="Wang S."/>
            <person name="Wang H."/>
            <person name="Wang A."/>
            <person name="Jiang F."/>
            <person name="Liu H."/>
            <person name="Zhao H."/>
            <person name="Xu D."/>
            <person name="Zhang Y."/>
        </authorList>
    </citation>
    <scope>NUCLEOTIDE SEQUENCE [LARGE SCALE GENOMIC DNA]</scope>
    <source>
        <strain evidence="2">cv. Yunnan</strain>
    </source>
</reference>
<reference evidence="1 2" key="2">
    <citation type="journal article" date="2022" name="Mol. Ecol. Resour.">
        <title>The genomes of chicory, endive, great burdock and yacon provide insights into Asteraceae paleo-polyploidization history and plant inulin production.</title>
        <authorList>
            <person name="Fan W."/>
            <person name="Wang S."/>
            <person name="Wang H."/>
            <person name="Wang A."/>
            <person name="Jiang F."/>
            <person name="Liu H."/>
            <person name="Zhao H."/>
            <person name="Xu D."/>
            <person name="Zhang Y."/>
        </authorList>
    </citation>
    <scope>NUCLEOTIDE SEQUENCE [LARGE SCALE GENOMIC DNA]</scope>
    <source>
        <strain evidence="2">cv. Yunnan</strain>
        <tissue evidence="1">Leaves</tissue>
    </source>
</reference>
<evidence type="ECO:0000313" key="2">
    <source>
        <dbReference type="Proteomes" id="UP001056120"/>
    </source>
</evidence>
<accession>A0ACB9HK37</accession>
<dbReference type="EMBL" id="CM042029">
    <property type="protein sequence ID" value="KAI3796095.1"/>
    <property type="molecule type" value="Genomic_DNA"/>
</dbReference>
<protein>
    <submittedName>
        <fullName evidence="1">Uncharacterized protein</fullName>
    </submittedName>
</protein>
<sequence length="672" mass="76673">MGKVENNRAIMIRDNFTIIPLQCPLLTTTNYTIWVVKLKAIFNVHGLWEVIEPGASVQVDAKKNNAVIAYLFQAMSEELVLQEEVPVRKLLDSVPERFIHIVASIEQFVDLDTMLLQEAIGQLKAFEERTGMKNKKWEKNDQTNKYQKGGSYKSNQKRRIGDNEHSKSPRQGEFKKKDKSKIKCFKCDVYGHYSIECPGLKTRDTKVSLTQTVEEEPALLVTVSEEVKKETVFLNEHKSVFSSLDRGVGGKVRFGDGSCVTIEGRGSVVLKGKGMEQRLMTDVYFIPHLKSNILSLGQATEGGCEVRMKDEFLWMFDKKGKLLMKVLRSPNRLYKIKLKIGVPNPAQVCEACLARKHSRQSFLVESHYRAARPLELISIDMCGPIQPTTHGDNKYFLLVVDDCTRYMWVYMLKTKYQAFDVFRTFKFKVENELGCKIKALKSDRGGEFLSQEFTKFCEKEGIRRLLTTPYSPQQNGAVERRNRSLTRALKNKTPYEALKGRVPNLQHLRIFGCVGHVKLIKPGLKKLDDKSMPMAYLGVETGSKAHRMYDVVNKITVVSRDVQFDESKKWNWSEYVGKEDSNSSGWNEFCVNNDFEGHVLNLDGGFGDQENSTSEPVQENTQPEPSDGLEIDSQEINDNELRKSSRVLVLSTRLNDYVLDGRINYGANRQEC</sequence>
<evidence type="ECO:0000313" key="1">
    <source>
        <dbReference type="EMBL" id="KAI3796095.1"/>
    </source>
</evidence>
<proteinExistence type="predicted"/>
<keyword evidence="2" id="KW-1185">Reference proteome</keyword>
<dbReference type="Proteomes" id="UP001056120">
    <property type="component" value="Linkage Group LG12"/>
</dbReference>
<organism evidence="1 2">
    <name type="scientific">Smallanthus sonchifolius</name>
    <dbReference type="NCBI Taxonomy" id="185202"/>
    <lineage>
        <taxon>Eukaryota</taxon>
        <taxon>Viridiplantae</taxon>
        <taxon>Streptophyta</taxon>
        <taxon>Embryophyta</taxon>
        <taxon>Tracheophyta</taxon>
        <taxon>Spermatophyta</taxon>
        <taxon>Magnoliopsida</taxon>
        <taxon>eudicotyledons</taxon>
        <taxon>Gunneridae</taxon>
        <taxon>Pentapetalae</taxon>
        <taxon>asterids</taxon>
        <taxon>campanulids</taxon>
        <taxon>Asterales</taxon>
        <taxon>Asteraceae</taxon>
        <taxon>Asteroideae</taxon>
        <taxon>Heliantheae alliance</taxon>
        <taxon>Millerieae</taxon>
        <taxon>Smallanthus</taxon>
    </lineage>
</organism>